<dbReference type="AlphaFoldDB" id="A0A811N1H9"/>
<name>A0A811N1H9_9POAL</name>
<dbReference type="OrthoDB" id="688827at2759"/>
<dbReference type="InterPro" id="IPR053253">
    <property type="entry name" value="Sex_diff_modulator"/>
</dbReference>
<dbReference type="PANTHER" id="PTHR33087">
    <property type="entry name" value="OS07G0539200 PROTEIN"/>
    <property type="match status" value="1"/>
</dbReference>
<sequence length="314" mass="36106">MAATNSAMEEELQRLSACAVVACLCRERDDVEPEAVKRMLCSKLGVLDNDIKVTRHRPEDFLIVFEHQHHRNAALELQRPQVGNIVIHILPWRILPYSNLIQLRHHVRICLERIPAHAWNESIVKRAIARACDIDYVEARSKRRDDTRALCLWAWTYDPSDIPKVSWLTLTGSSATVHEGVAPPRGRSGLTFKVLVHLDTVEPPPDEYDNSTPRKIDWHYSVVDGERAPRERHDPQSDARRDRRRDDDDDDGRGRRSDKRNGWGARMFRSLSRALDKSREQECSESRHSRRYDASSSTGGWRRQAAAAFPPRAS</sequence>
<feature type="region of interest" description="Disordered" evidence="1">
    <location>
        <begin position="219"/>
        <end position="314"/>
    </location>
</feature>
<evidence type="ECO:0008006" key="4">
    <source>
        <dbReference type="Google" id="ProtNLM"/>
    </source>
</evidence>
<keyword evidence="3" id="KW-1185">Reference proteome</keyword>
<feature type="compositionally biased region" description="Low complexity" evidence="1">
    <location>
        <begin position="302"/>
        <end position="314"/>
    </location>
</feature>
<organism evidence="2 3">
    <name type="scientific">Miscanthus lutarioriparius</name>
    <dbReference type="NCBI Taxonomy" id="422564"/>
    <lineage>
        <taxon>Eukaryota</taxon>
        <taxon>Viridiplantae</taxon>
        <taxon>Streptophyta</taxon>
        <taxon>Embryophyta</taxon>
        <taxon>Tracheophyta</taxon>
        <taxon>Spermatophyta</taxon>
        <taxon>Magnoliopsida</taxon>
        <taxon>Liliopsida</taxon>
        <taxon>Poales</taxon>
        <taxon>Poaceae</taxon>
        <taxon>PACMAD clade</taxon>
        <taxon>Panicoideae</taxon>
        <taxon>Andropogonodae</taxon>
        <taxon>Andropogoneae</taxon>
        <taxon>Saccharinae</taxon>
        <taxon>Miscanthus</taxon>
    </lineage>
</organism>
<dbReference type="EMBL" id="CAJGYO010000002">
    <property type="protein sequence ID" value="CAD6213406.1"/>
    <property type="molecule type" value="Genomic_DNA"/>
</dbReference>
<feature type="compositionally biased region" description="Basic and acidic residues" evidence="1">
    <location>
        <begin position="219"/>
        <end position="261"/>
    </location>
</feature>
<reference evidence="2" key="1">
    <citation type="submission" date="2020-10" db="EMBL/GenBank/DDBJ databases">
        <authorList>
            <person name="Han B."/>
            <person name="Lu T."/>
            <person name="Zhao Q."/>
            <person name="Huang X."/>
            <person name="Zhao Y."/>
        </authorList>
    </citation>
    <scope>NUCLEOTIDE SEQUENCE</scope>
</reference>
<dbReference type="PANTHER" id="PTHR33087:SF21">
    <property type="entry name" value="OS03G0782100 PROTEIN"/>
    <property type="match status" value="1"/>
</dbReference>
<comment type="caution">
    <text evidence="2">The sequence shown here is derived from an EMBL/GenBank/DDBJ whole genome shotgun (WGS) entry which is preliminary data.</text>
</comment>
<gene>
    <name evidence="2" type="ORF">NCGR_LOCUS8984</name>
</gene>
<accession>A0A811N1H9</accession>
<evidence type="ECO:0000256" key="1">
    <source>
        <dbReference type="SAM" id="MobiDB-lite"/>
    </source>
</evidence>
<evidence type="ECO:0000313" key="3">
    <source>
        <dbReference type="Proteomes" id="UP000604825"/>
    </source>
</evidence>
<protein>
    <recommendedName>
        <fullName evidence="4">DUF4283 domain-containing protein</fullName>
    </recommendedName>
</protein>
<evidence type="ECO:0000313" key="2">
    <source>
        <dbReference type="EMBL" id="CAD6213406.1"/>
    </source>
</evidence>
<dbReference type="Proteomes" id="UP000604825">
    <property type="component" value="Unassembled WGS sequence"/>
</dbReference>
<proteinExistence type="predicted"/>
<feature type="compositionally biased region" description="Basic and acidic residues" evidence="1">
    <location>
        <begin position="274"/>
        <end position="293"/>
    </location>
</feature>